<keyword evidence="4" id="KW-1185">Reference proteome</keyword>
<dbReference type="EMBL" id="JAANER010000002">
    <property type="protein sequence ID" value="KAG9193602.1"/>
    <property type="molecule type" value="Genomic_DNA"/>
</dbReference>
<dbReference type="InterPro" id="IPR040151">
    <property type="entry name" value="Gfd2/YDR514C-like"/>
</dbReference>
<evidence type="ECO:0000259" key="2">
    <source>
        <dbReference type="Pfam" id="PF21762"/>
    </source>
</evidence>
<sequence length="565" mass="63285">MPEHDAFSTRLHGQAEFEKHEDVGCNHGWWHMNEQNDLARIDGCLSDFEKAFLDDMDRRDIEGKDEQAKLEVLQETYEQTIAYTRTSLGIQIQNLTAETQGPPATIENREKLFVDFRREHATEIGTLLRMKERLEKDVNTKLKEIAAVHDLHRVQIKRLIGEVVALQSKLNKAVMKKSAAPLPSPHKNPSQRIARCSQYYKTSQINGQLLTVSLKMRPMSMSAKKWSKLASAAMYSRAASTKASPKVSTSPTSKSDFAAKTVRVEVPKAAKNGLQQLHKIFDPRPSHAAESDLSDAVLIAVDFENTQAIKGALTVDANCQAGIAILDTKNIKQRHIDKVLRTYMFATGTPAYVAKASNRYHFGKTNSASPSKLVNCIRSLVPPDRKVVFVGHGVMNDLRALQALGFQFSDNLVAVIDTLQVANEVFDCWAGPLRGLLKELDCPHSRLHCAGNDANFTLKALLLLTAKDLEKQDGDKGMIRLLRQFGRQELPRRLYSEVRVKPKRDEGGTSINAMTPGVTERAEKTSTDDRDYAHKFPLCMVLPGRPILELYPENNPMLTFKEESE</sequence>
<feature type="region of interest" description="Disordered" evidence="1">
    <location>
        <begin position="505"/>
        <end position="528"/>
    </location>
</feature>
<dbReference type="InterPro" id="IPR048519">
    <property type="entry name" value="Gfd2/YDR514C-like_C"/>
</dbReference>
<dbReference type="GO" id="GO:0003676">
    <property type="term" value="F:nucleic acid binding"/>
    <property type="evidence" value="ECO:0007669"/>
    <property type="project" value="InterPro"/>
</dbReference>
<dbReference type="InterPro" id="IPR012337">
    <property type="entry name" value="RNaseH-like_sf"/>
</dbReference>
<dbReference type="Proteomes" id="UP001199106">
    <property type="component" value="Unassembled WGS sequence"/>
</dbReference>
<dbReference type="PANTHER" id="PTHR28083">
    <property type="entry name" value="GOOD FOR FULL DBP5 ACTIVITY PROTEIN 2"/>
    <property type="match status" value="1"/>
</dbReference>
<protein>
    <recommendedName>
        <fullName evidence="2">Gfd2/YDR514C-like C-terminal domain-containing protein</fullName>
    </recommendedName>
</protein>
<evidence type="ECO:0000313" key="3">
    <source>
        <dbReference type="EMBL" id="KAG9193602.1"/>
    </source>
</evidence>
<name>A0AAD4IF19_9PLEO</name>
<evidence type="ECO:0000256" key="1">
    <source>
        <dbReference type="SAM" id="MobiDB-lite"/>
    </source>
</evidence>
<dbReference type="PANTHER" id="PTHR28083:SF1">
    <property type="entry name" value="GOOD FOR FULL DBP5 ACTIVITY PROTEIN 2"/>
    <property type="match status" value="1"/>
</dbReference>
<dbReference type="Pfam" id="PF21762">
    <property type="entry name" value="DEDDh_C"/>
    <property type="match status" value="1"/>
</dbReference>
<dbReference type="Gene3D" id="3.30.420.10">
    <property type="entry name" value="Ribonuclease H-like superfamily/Ribonuclease H"/>
    <property type="match status" value="1"/>
</dbReference>
<dbReference type="AlphaFoldDB" id="A0AAD4IF19"/>
<evidence type="ECO:0000313" key="4">
    <source>
        <dbReference type="Proteomes" id="UP001199106"/>
    </source>
</evidence>
<reference evidence="3" key="1">
    <citation type="submission" date="2021-07" db="EMBL/GenBank/DDBJ databases">
        <title>Genome Resource of American Ginseng Black Spot Pathogen Alternaria panax.</title>
        <authorList>
            <person name="Qiu C."/>
            <person name="Wang W."/>
            <person name="Liu Z."/>
        </authorList>
    </citation>
    <scope>NUCLEOTIDE SEQUENCE</scope>
    <source>
        <strain evidence="3">BNCC115425</strain>
    </source>
</reference>
<feature type="domain" description="Gfd2/YDR514C-like C-terminal" evidence="2">
    <location>
        <begin position="299"/>
        <end position="463"/>
    </location>
</feature>
<organism evidence="3 4">
    <name type="scientific">Alternaria panax</name>
    <dbReference type="NCBI Taxonomy" id="48097"/>
    <lineage>
        <taxon>Eukaryota</taxon>
        <taxon>Fungi</taxon>
        <taxon>Dikarya</taxon>
        <taxon>Ascomycota</taxon>
        <taxon>Pezizomycotina</taxon>
        <taxon>Dothideomycetes</taxon>
        <taxon>Pleosporomycetidae</taxon>
        <taxon>Pleosporales</taxon>
        <taxon>Pleosporineae</taxon>
        <taxon>Pleosporaceae</taxon>
        <taxon>Alternaria</taxon>
        <taxon>Alternaria sect. Panax</taxon>
    </lineage>
</organism>
<proteinExistence type="predicted"/>
<dbReference type="GO" id="GO:0005634">
    <property type="term" value="C:nucleus"/>
    <property type="evidence" value="ECO:0007669"/>
    <property type="project" value="TreeGrafter"/>
</dbReference>
<dbReference type="InterPro" id="IPR036397">
    <property type="entry name" value="RNaseH_sf"/>
</dbReference>
<accession>A0AAD4IF19</accession>
<comment type="caution">
    <text evidence="3">The sequence shown here is derived from an EMBL/GenBank/DDBJ whole genome shotgun (WGS) entry which is preliminary data.</text>
</comment>
<dbReference type="SUPFAM" id="SSF53098">
    <property type="entry name" value="Ribonuclease H-like"/>
    <property type="match status" value="1"/>
</dbReference>
<gene>
    <name evidence="3" type="ORF">G6011_03637</name>
</gene>